<evidence type="ECO:0000256" key="1">
    <source>
        <dbReference type="ARBA" id="ARBA00010759"/>
    </source>
</evidence>
<keyword evidence="2" id="KW-0408">Iron</keyword>
<dbReference type="Pfam" id="PF01327">
    <property type="entry name" value="Pep_deformylase"/>
    <property type="match status" value="1"/>
</dbReference>
<dbReference type="PATRIC" id="fig|1401685.3.peg.136"/>
<keyword evidence="2" id="KW-0378">Hydrolase</keyword>
<dbReference type="Proteomes" id="UP000018951">
    <property type="component" value="Unassembled WGS sequence"/>
</dbReference>
<reference evidence="3 4" key="1">
    <citation type="journal article" date="2013" name="PLoS ONE">
        <title>Bacterial endosymbiosis in a chordate host: long-term co-evolution and conservation of secondary metabolism.</title>
        <authorList>
            <person name="Kwan J.C."/>
            <person name="Schmidt E.W."/>
        </authorList>
    </citation>
    <scope>NUCLEOTIDE SEQUENCE [LARGE SCALE GENOMIC DNA]</scope>
    <source>
        <strain evidence="4">L6</strain>
    </source>
</reference>
<dbReference type="InterPro" id="IPR036821">
    <property type="entry name" value="Peptide_deformylase_sf"/>
</dbReference>
<dbReference type="SUPFAM" id="SSF56420">
    <property type="entry name" value="Peptide deformylase"/>
    <property type="match status" value="1"/>
</dbReference>
<dbReference type="PANTHER" id="PTHR10458:SF22">
    <property type="entry name" value="PEPTIDE DEFORMYLASE"/>
    <property type="match status" value="1"/>
</dbReference>
<dbReference type="CDD" id="cd00487">
    <property type="entry name" value="Pep_deformylase"/>
    <property type="match status" value="1"/>
</dbReference>
<dbReference type="GO" id="GO:0042586">
    <property type="term" value="F:peptide deformylase activity"/>
    <property type="evidence" value="ECO:0007669"/>
    <property type="project" value="UniProtKB-UniRule"/>
</dbReference>
<organism evidence="3 4">
    <name type="scientific">Candidatus Xenolissoclinum pacificiensis L6</name>
    <dbReference type="NCBI Taxonomy" id="1401685"/>
    <lineage>
        <taxon>Bacteria</taxon>
        <taxon>Pseudomonadati</taxon>
        <taxon>Pseudomonadota</taxon>
        <taxon>Alphaproteobacteria</taxon>
        <taxon>Rickettsiales</taxon>
        <taxon>Anaplasmataceae</taxon>
        <taxon>Candidatus Xenolissoclinum</taxon>
    </lineage>
</organism>
<dbReference type="GO" id="GO:0046872">
    <property type="term" value="F:metal ion binding"/>
    <property type="evidence" value="ECO:0007669"/>
    <property type="project" value="UniProtKB-KW"/>
</dbReference>
<comment type="cofactor">
    <cofactor evidence="2">
        <name>Fe(2+)</name>
        <dbReference type="ChEBI" id="CHEBI:29033"/>
    </cofactor>
    <text evidence="2">Binds 1 Fe(2+) ion.</text>
</comment>
<dbReference type="Gene3D" id="3.90.45.10">
    <property type="entry name" value="Peptide deformylase"/>
    <property type="match status" value="1"/>
</dbReference>
<keyword evidence="4" id="KW-1185">Reference proteome</keyword>
<feature type="binding site" evidence="2">
    <location>
        <position position="102"/>
    </location>
    <ligand>
        <name>Fe cation</name>
        <dbReference type="ChEBI" id="CHEBI:24875"/>
    </ligand>
</feature>
<evidence type="ECO:0000313" key="4">
    <source>
        <dbReference type="Proteomes" id="UP000018951"/>
    </source>
</evidence>
<dbReference type="EC" id="3.5.1.88" evidence="2"/>
<comment type="caution">
    <text evidence="3">The sequence shown here is derived from an EMBL/GenBank/DDBJ whole genome shotgun (WGS) entry which is preliminary data.</text>
</comment>
<sequence length="180" mass="20918">MNIIVFPDPMLFLVSSEVSKEECLSGDFQKFIDDMYTTMHKSEGIGLAAIQVAVPKRLFVVSISQKLEDNDEGYTTYCDDMVLINPEIVEYSEQKTMMPEGCLSIPEEKVELKRSKRITVQYMDRYYNLRTLKASGWLARCIMHENDHLNGKLLVHHVSALKRGMISQRIRKRLLENKRR</sequence>
<dbReference type="EMBL" id="AXCJ01000001">
    <property type="protein sequence ID" value="ETO91731.1"/>
    <property type="molecule type" value="Genomic_DNA"/>
</dbReference>
<evidence type="ECO:0000313" key="3">
    <source>
        <dbReference type="EMBL" id="ETO91731.1"/>
    </source>
</evidence>
<feature type="active site" evidence="2">
    <location>
        <position position="145"/>
    </location>
</feature>
<dbReference type="InterPro" id="IPR023635">
    <property type="entry name" value="Peptide_deformylase"/>
</dbReference>
<accession>W2V008</accession>
<dbReference type="PANTHER" id="PTHR10458">
    <property type="entry name" value="PEPTIDE DEFORMYLASE"/>
    <property type="match status" value="1"/>
</dbReference>
<dbReference type="AlphaFoldDB" id="W2V008"/>
<evidence type="ECO:0000256" key="2">
    <source>
        <dbReference type="HAMAP-Rule" id="MF_00163"/>
    </source>
</evidence>
<dbReference type="NCBIfam" id="NF001159">
    <property type="entry name" value="PRK00150.1-3"/>
    <property type="match status" value="1"/>
</dbReference>
<protein>
    <recommendedName>
        <fullName evidence="2">Peptide deformylase</fullName>
        <shortName evidence="2">PDF</shortName>
        <ecNumber evidence="2">3.5.1.88</ecNumber>
    </recommendedName>
    <alternativeName>
        <fullName evidence="2">Polypeptide deformylase</fullName>
    </alternativeName>
</protein>
<keyword evidence="2" id="KW-0479">Metal-binding</keyword>
<gene>
    <name evidence="2 3" type="primary">def</name>
    <name evidence="3" type="ORF">P857_903</name>
</gene>
<dbReference type="NCBIfam" id="TIGR00079">
    <property type="entry name" value="pept_deformyl"/>
    <property type="match status" value="1"/>
</dbReference>
<dbReference type="PIRSF" id="PIRSF004749">
    <property type="entry name" value="Pep_def"/>
    <property type="match status" value="1"/>
</dbReference>
<dbReference type="STRING" id="1401685.P857_903"/>
<proteinExistence type="inferred from homology"/>
<comment type="function">
    <text evidence="2">Removes the formyl group from the N-terminal Met of newly synthesized proteins. Requires at least a dipeptide for an efficient rate of reaction. N-terminal L-methionine is a prerequisite for activity but the enzyme has broad specificity at other positions.</text>
</comment>
<comment type="similarity">
    <text evidence="1 2">Belongs to the polypeptide deformylase family.</text>
</comment>
<feature type="binding site" evidence="2">
    <location>
        <position position="144"/>
    </location>
    <ligand>
        <name>Fe cation</name>
        <dbReference type="ChEBI" id="CHEBI:24875"/>
    </ligand>
</feature>
<dbReference type="GO" id="GO:0006412">
    <property type="term" value="P:translation"/>
    <property type="evidence" value="ECO:0007669"/>
    <property type="project" value="UniProtKB-UniRule"/>
</dbReference>
<dbReference type="PRINTS" id="PR01576">
    <property type="entry name" value="PDEFORMYLASE"/>
</dbReference>
<comment type="catalytic activity">
    <reaction evidence="2">
        <text>N-terminal N-formyl-L-methionyl-[peptide] + H2O = N-terminal L-methionyl-[peptide] + formate</text>
        <dbReference type="Rhea" id="RHEA:24420"/>
        <dbReference type="Rhea" id="RHEA-COMP:10639"/>
        <dbReference type="Rhea" id="RHEA-COMP:10640"/>
        <dbReference type="ChEBI" id="CHEBI:15377"/>
        <dbReference type="ChEBI" id="CHEBI:15740"/>
        <dbReference type="ChEBI" id="CHEBI:49298"/>
        <dbReference type="ChEBI" id="CHEBI:64731"/>
        <dbReference type="EC" id="3.5.1.88"/>
    </reaction>
</comment>
<keyword evidence="2" id="KW-0648">Protein biosynthesis</keyword>
<feature type="binding site" evidence="2">
    <location>
        <position position="148"/>
    </location>
    <ligand>
        <name>Fe cation</name>
        <dbReference type="ChEBI" id="CHEBI:24875"/>
    </ligand>
</feature>
<name>W2V008_9RICK</name>
<dbReference type="HAMAP" id="MF_00163">
    <property type="entry name" value="Pep_deformylase"/>
    <property type="match status" value="1"/>
</dbReference>